<feature type="compositionally biased region" description="Basic and acidic residues" evidence="1">
    <location>
        <begin position="399"/>
        <end position="413"/>
    </location>
</feature>
<gene>
    <name evidence="2" type="ORF">HHI36_017560</name>
</gene>
<reference evidence="2 3" key="1">
    <citation type="journal article" date="2021" name="BMC Biol.">
        <title>Horizontally acquired antibacterial genes associated with adaptive radiation of ladybird beetles.</title>
        <authorList>
            <person name="Li H.S."/>
            <person name="Tang X.F."/>
            <person name="Huang Y.H."/>
            <person name="Xu Z.Y."/>
            <person name="Chen M.L."/>
            <person name="Du X.Y."/>
            <person name="Qiu B.Y."/>
            <person name="Chen P.T."/>
            <person name="Zhang W."/>
            <person name="Slipinski A."/>
            <person name="Escalona H.E."/>
            <person name="Waterhouse R.M."/>
            <person name="Zwick A."/>
            <person name="Pang H."/>
        </authorList>
    </citation>
    <scope>NUCLEOTIDE SEQUENCE [LARGE SCALE GENOMIC DNA]</scope>
    <source>
        <strain evidence="2">SYSU2018</strain>
    </source>
</reference>
<comment type="caution">
    <text evidence="2">The sequence shown here is derived from an EMBL/GenBank/DDBJ whole genome shotgun (WGS) entry which is preliminary data.</text>
</comment>
<feature type="region of interest" description="Disordered" evidence="1">
    <location>
        <begin position="449"/>
        <end position="513"/>
    </location>
</feature>
<organism evidence="2 3">
    <name type="scientific">Cryptolaemus montrouzieri</name>
    <dbReference type="NCBI Taxonomy" id="559131"/>
    <lineage>
        <taxon>Eukaryota</taxon>
        <taxon>Metazoa</taxon>
        <taxon>Ecdysozoa</taxon>
        <taxon>Arthropoda</taxon>
        <taxon>Hexapoda</taxon>
        <taxon>Insecta</taxon>
        <taxon>Pterygota</taxon>
        <taxon>Neoptera</taxon>
        <taxon>Endopterygota</taxon>
        <taxon>Coleoptera</taxon>
        <taxon>Polyphaga</taxon>
        <taxon>Cucujiformia</taxon>
        <taxon>Coccinelloidea</taxon>
        <taxon>Coccinellidae</taxon>
        <taxon>Scymninae</taxon>
        <taxon>Scymnini</taxon>
        <taxon>Cryptolaemus</taxon>
    </lineage>
</organism>
<name>A0ABD2NMW0_9CUCU</name>
<evidence type="ECO:0000256" key="1">
    <source>
        <dbReference type="SAM" id="MobiDB-lite"/>
    </source>
</evidence>
<sequence length="513" mass="59304">MANLRGPLSKPRPRPVPAHHNPPKPKKPFLANLNRLIQPSPSVRPFWTNLQASYLTTEKPHFTNPTEKYQFVFPKIKKNPVKQKEYDYHVQTNQIPVGISSTHINPIQQVGEKGPIHTIPAPNLSPSDRPTHVEQKRPQIHNQQYNFETEQQFRHEYHVTEGHESPKHYVNVPQSQQNLEYYTQNIPPSSFQTHSFREPEQKITADIQFQQQQQLSGPGAQANKNSYYQVIQNVQQVSPESEEIPHQQFLQQIPNYHLFMSDKPQDTQQQHNVKHQQQQLISQVPQNTQQPNPYQQPLFIANPNYVQEYQQEQTQEPSDRINLTPEFHSFNYNEQDYQKQNSKSSLLTAGYNLDTEPEASNIVQQTIARNSEDSVAQSQFVQNYFDSKDDNLSTNDVDAEPKENSEISEENHEQVPGNYYSSLPNKQVAEALASLQAAGNINSNLMQLTRRGSERQKPMKIFVPEGSDESEKSENNYSIKQNDQDYEHENDDEEDNSEIMNTSFGDKIKPKRS</sequence>
<protein>
    <submittedName>
        <fullName evidence="2">Uncharacterized protein</fullName>
    </submittedName>
</protein>
<feature type="region of interest" description="Disordered" evidence="1">
    <location>
        <begin position="384"/>
        <end position="421"/>
    </location>
</feature>
<dbReference type="Proteomes" id="UP001516400">
    <property type="component" value="Unassembled WGS sequence"/>
</dbReference>
<keyword evidence="3" id="KW-1185">Reference proteome</keyword>
<dbReference type="AlphaFoldDB" id="A0ABD2NMW0"/>
<evidence type="ECO:0000313" key="3">
    <source>
        <dbReference type="Proteomes" id="UP001516400"/>
    </source>
</evidence>
<dbReference type="EMBL" id="JABFTP020000124">
    <property type="protein sequence ID" value="KAL3280053.1"/>
    <property type="molecule type" value="Genomic_DNA"/>
</dbReference>
<feature type="region of interest" description="Disordered" evidence="1">
    <location>
        <begin position="1"/>
        <end position="28"/>
    </location>
</feature>
<evidence type="ECO:0000313" key="2">
    <source>
        <dbReference type="EMBL" id="KAL3280053.1"/>
    </source>
</evidence>
<accession>A0ABD2NMW0</accession>
<proteinExistence type="predicted"/>
<feature type="compositionally biased region" description="Acidic residues" evidence="1">
    <location>
        <begin position="488"/>
        <end position="497"/>
    </location>
</feature>